<accession>A0A7S0Z6B0</accession>
<feature type="domain" description="JAB1/MPN/MOV34 metalloenzyme" evidence="1">
    <location>
        <begin position="1"/>
        <end position="77"/>
    </location>
</feature>
<dbReference type="GO" id="GO:0008237">
    <property type="term" value="F:metallopeptidase activity"/>
    <property type="evidence" value="ECO:0007669"/>
    <property type="project" value="InterPro"/>
</dbReference>
<proteinExistence type="predicted"/>
<evidence type="ECO:0000313" key="3">
    <source>
        <dbReference type="EMBL" id="CAD8812216.1"/>
    </source>
</evidence>
<dbReference type="Pfam" id="PF13012">
    <property type="entry name" value="MitMem_reg"/>
    <property type="match status" value="1"/>
</dbReference>
<feature type="domain" description="EIF3F/CSN6-like C-terminal" evidence="2">
    <location>
        <begin position="157"/>
        <end position="261"/>
    </location>
</feature>
<evidence type="ECO:0008006" key="4">
    <source>
        <dbReference type="Google" id="ProtNLM"/>
    </source>
</evidence>
<dbReference type="Gene3D" id="3.40.140.10">
    <property type="entry name" value="Cytidine Deaminase, domain 2"/>
    <property type="match status" value="1"/>
</dbReference>
<gene>
    <name evidence="3" type="ORF">OMED0930_LOCUS3310</name>
</gene>
<evidence type="ECO:0000259" key="1">
    <source>
        <dbReference type="Pfam" id="PF01398"/>
    </source>
</evidence>
<dbReference type="PANTHER" id="PTHR10540:SF6">
    <property type="entry name" value="EUKARYOTIC TRANSLATION INITIATION FACTOR 3 SUBUNIT F"/>
    <property type="match status" value="1"/>
</dbReference>
<dbReference type="InterPro" id="IPR024969">
    <property type="entry name" value="EIF3F/CSN6-like_C"/>
</dbReference>
<dbReference type="Pfam" id="PF01398">
    <property type="entry name" value="JAB"/>
    <property type="match status" value="1"/>
</dbReference>
<organism evidence="3">
    <name type="scientific">Ostreococcus mediterraneus</name>
    <dbReference type="NCBI Taxonomy" id="1486918"/>
    <lineage>
        <taxon>Eukaryota</taxon>
        <taxon>Viridiplantae</taxon>
        <taxon>Chlorophyta</taxon>
        <taxon>Mamiellophyceae</taxon>
        <taxon>Mamiellales</taxon>
        <taxon>Bathycoccaceae</taxon>
        <taxon>Ostreococcus</taxon>
    </lineage>
</organism>
<dbReference type="InterPro" id="IPR000555">
    <property type="entry name" value="JAMM/MPN+_dom"/>
</dbReference>
<dbReference type="EMBL" id="HBFO01004792">
    <property type="protein sequence ID" value="CAD8812216.1"/>
    <property type="molecule type" value="Transcribed_RNA"/>
</dbReference>
<dbReference type="GO" id="GO:0071541">
    <property type="term" value="C:eukaryotic translation initiation factor 3 complex, eIF3m"/>
    <property type="evidence" value="ECO:0007669"/>
    <property type="project" value="TreeGrafter"/>
</dbReference>
<name>A0A7S0Z6B0_9CHLO</name>
<dbReference type="PANTHER" id="PTHR10540">
    <property type="entry name" value="EUKARYOTIC TRANSLATION INITIATION FACTOR 3 SUBUNIT F-RELATED"/>
    <property type="match status" value="1"/>
</dbReference>
<evidence type="ECO:0000259" key="2">
    <source>
        <dbReference type="Pfam" id="PF13012"/>
    </source>
</evidence>
<protein>
    <recommendedName>
        <fullName evidence="4">MPN domain-containing protein</fullName>
    </recommendedName>
</protein>
<dbReference type="GO" id="GO:0031369">
    <property type="term" value="F:translation initiation factor binding"/>
    <property type="evidence" value="ECO:0007669"/>
    <property type="project" value="TreeGrafter"/>
</dbReference>
<dbReference type="GO" id="GO:0003743">
    <property type="term" value="F:translation initiation factor activity"/>
    <property type="evidence" value="ECO:0007669"/>
    <property type="project" value="TreeGrafter"/>
</dbReference>
<dbReference type="AlphaFoldDB" id="A0A7S0Z6B0"/>
<sequence length="268" mass="28421">MCDSYVRRGEGVSRVIGAALGTRSADGARCDIKSAYAIPCHERDGEMFVDIEFHRTMLGLHARVNESERVVGWFSCGTLEPAARALAHEFFAKESAGGAPVHVMLDTEFTSARAGDLLRAEVGETVLAVTDRESGESQSAGVRFCEASCEVDLTSATKIGIEALTQTASVKGDDDVDGLRATIGKLAGLLAQAQEYVDAVASGASRGDAAVGRALSSALSSVPELTKAQFDKVFGDSIEDVQMVQYLTNLTKMQLTLAEKLHTTSLLV</sequence>
<reference evidence="3" key="1">
    <citation type="submission" date="2021-01" db="EMBL/GenBank/DDBJ databases">
        <authorList>
            <person name="Corre E."/>
            <person name="Pelletier E."/>
            <person name="Niang G."/>
            <person name="Scheremetjew M."/>
            <person name="Finn R."/>
            <person name="Kale V."/>
            <person name="Holt S."/>
            <person name="Cochrane G."/>
            <person name="Meng A."/>
            <person name="Brown T."/>
            <person name="Cohen L."/>
        </authorList>
    </citation>
    <scope>NUCLEOTIDE SEQUENCE</scope>
    <source>
        <strain evidence="3">Clade-D-RCC1621</strain>
    </source>
</reference>